<evidence type="ECO:0000259" key="1">
    <source>
        <dbReference type="Pfam" id="PF12706"/>
    </source>
</evidence>
<dbReference type="CDD" id="cd16279">
    <property type="entry name" value="metallo-hydrolase-like_MBL-fold"/>
    <property type="match status" value="1"/>
</dbReference>
<reference evidence="2 3" key="1">
    <citation type="submission" date="2018-08" db="EMBL/GenBank/DDBJ databases">
        <title>Henriciella mobilis sp. nov., isolated from seawater.</title>
        <authorList>
            <person name="Cheng H."/>
            <person name="Wu Y.-H."/>
            <person name="Xu X.-W."/>
            <person name="Guo L.-L."/>
        </authorList>
    </citation>
    <scope>NUCLEOTIDE SEQUENCE [LARGE SCALE GENOMIC DNA]</scope>
    <source>
        <strain evidence="2 3">CCUG66934</strain>
    </source>
</reference>
<dbReference type="Pfam" id="PF12706">
    <property type="entry name" value="Lactamase_B_2"/>
    <property type="match status" value="1"/>
</dbReference>
<dbReference type="SUPFAM" id="SSF56281">
    <property type="entry name" value="Metallo-hydrolase/oxidoreductase"/>
    <property type="match status" value="1"/>
</dbReference>
<gene>
    <name evidence="2" type="ORF">D1224_16200</name>
</gene>
<dbReference type="InterPro" id="IPR036866">
    <property type="entry name" value="RibonucZ/Hydroxyglut_hydro"/>
</dbReference>
<dbReference type="EMBL" id="QWGB01000014">
    <property type="protein sequence ID" value="RIJ20642.1"/>
    <property type="molecule type" value="Genomic_DNA"/>
</dbReference>
<name>A0A399QSR9_9PROT</name>
<protein>
    <submittedName>
        <fullName evidence="2">MBL fold metallo-hydrolase</fullName>
    </submittedName>
</protein>
<accession>A0A399QSR9</accession>
<dbReference type="InterPro" id="IPR001279">
    <property type="entry name" value="Metallo-B-lactamas"/>
</dbReference>
<dbReference type="OrthoDB" id="9781189at2"/>
<evidence type="ECO:0000313" key="3">
    <source>
        <dbReference type="Proteomes" id="UP000265431"/>
    </source>
</evidence>
<keyword evidence="2" id="KW-0378">Hydrolase</keyword>
<keyword evidence="3" id="KW-1185">Reference proteome</keyword>
<evidence type="ECO:0000313" key="2">
    <source>
        <dbReference type="EMBL" id="RIJ20642.1"/>
    </source>
</evidence>
<feature type="domain" description="Metallo-beta-lactamase" evidence="1">
    <location>
        <begin position="56"/>
        <end position="238"/>
    </location>
</feature>
<dbReference type="AlphaFoldDB" id="A0A399QSR9"/>
<dbReference type="Gene3D" id="3.60.15.10">
    <property type="entry name" value="Ribonuclease Z/Hydroxyacylglutathione hydrolase-like"/>
    <property type="match status" value="1"/>
</dbReference>
<sequence length="270" mass="30241">MIATARFTFLGTGSSGGVPRVGNDWGACDPNEPRNRRRRCCVLVDAGPLDRPDDCTRILIDSSPELRDQLLDAEVRHLDALVYTHDHADQSHGIDDVRALALRMRRRVPTYLDARTAETLTKRFGYCFEGHGGYPPILDRQDDIVPLEPFSIDGEGGTVSLLPVEQMHGRIMSLGFRIGNLAYCNDLHDFPPETLEAIAGVDILILDALRYTEHPSHAHLDRALGWIEQLAPKKAWLTNLHIDLDYQTLCNELPAHVRPAYDGLTVDFEL</sequence>
<dbReference type="Proteomes" id="UP000265431">
    <property type="component" value="Unassembled WGS sequence"/>
</dbReference>
<dbReference type="PANTHER" id="PTHR42663">
    <property type="entry name" value="HYDROLASE C777.06C-RELATED-RELATED"/>
    <property type="match status" value="1"/>
</dbReference>
<dbReference type="RefSeq" id="WP_119380959.1">
    <property type="nucleotide sequence ID" value="NZ_QWGB01000014.1"/>
</dbReference>
<dbReference type="PANTHER" id="PTHR42663:SF6">
    <property type="entry name" value="HYDROLASE C777.06C-RELATED"/>
    <property type="match status" value="1"/>
</dbReference>
<comment type="caution">
    <text evidence="2">The sequence shown here is derived from an EMBL/GenBank/DDBJ whole genome shotgun (WGS) entry which is preliminary data.</text>
</comment>
<organism evidence="2 3">
    <name type="scientific">Henriciella barbarensis</name>
    <dbReference type="NCBI Taxonomy" id="86342"/>
    <lineage>
        <taxon>Bacteria</taxon>
        <taxon>Pseudomonadati</taxon>
        <taxon>Pseudomonadota</taxon>
        <taxon>Alphaproteobacteria</taxon>
        <taxon>Hyphomonadales</taxon>
        <taxon>Hyphomonadaceae</taxon>
        <taxon>Henriciella</taxon>
    </lineage>
</organism>
<proteinExistence type="predicted"/>
<dbReference type="GO" id="GO:0016787">
    <property type="term" value="F:hydrolase activity"/>
    <property type="evidence" value="ECO:0007669"/>
    <property type="project" value="UniProtKB-KW"/>
</dbReference>